<protein>
    <submittedName>
        <fullName evidence="2">Uncharacterized protein</fullName>
    </submittedName>
</protein>
<feature type="compositionally biased region" description="Basic and acidic residues" evidence="1">
    <location>
        <begin position="618"/>
        <end position="632"/>
    </location>
</feature>
<organism evidence="2 3">
    <name type="scientific">Tuber magnatum</name>
    <name type="common">white Piedmont truffle</name>
    <dbReference type="NCBI Taxonomy" id="42249"/>
    <lineage>
        <taxon>Eukaryota</taxon>
        <taxon>Fungi</taxon>
        <taxon>Dikarya</taxon>
        <taxon>Ascomycota</taxon>
        <taxon>Pezizomycotina</taxon>
        <taxon>Pezizomycetes</taxon>
        <taxon>Pezizales</taxon>
        <taxon>Tuberaceae</taxon>
        <taxon>Tuber</taxon>
    </lineage>
</organism>
<feature type="compositionally biased region" description="Polar residues" evidence="1">
    <location>
        <begin position="524"/>
        <end position="540"/>
    </location>
</feature>
<feature type="region of interest" description="Disordered" evidence="1">
    <location>
        <begin position="584"/>
        <end position="603"/>
    </location>
</feature>
<accession>A0A317T0J3</accession>
<keyword evidence="3" id="KW-1185">Reference proteome</keyword>
<feature type="region of interest" description="Disordered" evidence="1">
    <location>
        <begin position="704"/>
        <end position="728"/>
    </location>
</feature>
<feature type="compositionally biased region" description="Basic and acidic residues" evidence="1">
    <location>
        <begin position="512"/>
        <end position="523"/>
    </location>
</feature>
<gene>
    <name evidence="2" type="ORF">C7212DRAFT_361798</name>
</gene>
<feature type="region of interest" description="Disordered" evidence="1">
    <location>
        <begin position="799"/>
        <end position="831"/>
    </location>
</feature>
<proteinExistence type="predicted"/>
<feature type="region of interest" description="Disordered" evidence="1">
    <location>
        <begin position="18"/>
        <end position="60"/>
    </location>
</feature>
<comment type="caution">
    <text evidence="2">The sequence shown here is derived from an EMBL/GenBank/DDBJ whole genome shotgun (WGS) entry which is preliminary data.</text>
</comment>
<dbReference type="EMBL" id="PYWC01000011">
    <property type="protein sequence ID" value="PWW78961.1"/>
    <property type="molecule type" value="Genomic_DNA"/>
</dbReference>
<dbReference type="AlphaFoldDB" id="A0A317T0J3"/>
<dbReference type="Proteomes" id="UP000246991">
    <property type="component" value="Unassembled WGS sequence"/>
</dbReference>
<evidence type="ECO:0000313" key="3">
    <source>
        <dbReference type="Proteomes" id="UP000246991"/>
    </source>
</evidence>
<name>A0A317T0J3_9PEZI</name>
<feature type="compositionally biased region" description="Polar residues" evidence="1">
    <location>
        <begin position="637"/>
        <end position="649"/>
    </location>
</feature>
<feature type="region of interest" description="Disordered" evidence="1">
    <location>
        <begin position="512"/>
        <end position="564"/>
    </location>
</feature>
<reference evidence="2 3" key="1">
    <citation type="submission" date="2018-03" db="EMBL/GenBank/DDBJ databases">
        <title>Genomes of Pezizomycetes fungi and the evolution of truffles.</title>
        <authorList>
            <person name="Murat C."/>
            <person name="Payen T."/>
            <person name="Noel B."/>
            <person name="Kuo A."/>
            <person name="Martin F.M."/>
        </authorList>
    </citation>
    <scope>NUCLEOTIDE SEQUENCE [LARGE SCALE GENOMIC DNA]</scope>
    <source>
        <strain evidence="2">091103-1</strain>
    </source>
</reference>
<feature type="region of interest" description="Disordered" evidence="1">
    <location>
        <begin position="304"/>
        <end position="332"/>
    </location>
</feature>
<sequence>MSCLDALFSCLRFRKRDGARDPSGVKTFTSSPTSPTHTSNASPFSTAGESNSHLSPLPQLPPRAYTVEKGIVYPPNPTVSAASVDYFPEETYAILLKKQEKSLAAGAALYSENYTASWPELNAGIRDMSESGEGWDISNDDICPKPLPRIHTGAMSPMRTPSPFLKAPVATGELEPGSSFLSLLEEYDPSPVKYMSSFGKSGTYREATLSLSPERMGVTREKQKGITETMGSTNFHTLYTRKASPDPLGRGTIEDEVKPHKKPDSTKWVANHHSSEAAVGPGITGDLYGEKELGGPSCNTISISLSGEENSGPRLTPPHAVPSCGASPSESSTNIDSSINFSHLRALVAPSESNLTSCESPLSYGLNSSTLCKENFYTPSEIGVLEESANLLSSVQDYEPPSPIDGSSIYSSEYTSAPILAGMGGSPANVPCLTCSPPVPDGKAPNQTHISHQAPDAGLRKNLSSGPIFYPPAGRTRLLDIGTTTNTYPDWFPGLLQGSRLVTNHKISEKHLGSTVKASEDSKNTQPQPGRSSYRSATTGMGSGRPIISDASHEDYSNQSDAGSLQTASYSLNPQCVPEIEGPQAAYSSRGDSKSVLATPTSRLTTARRLRSSISLADRLRGHGRRNGDIGSRRRASTNSLGNHTTPSAENLDENRDTKSGALGRRLNMSQSLSRLKNKMHPMSGLKYEMDTNIPVSIAFYHRSSQKPGGASKEKDERELTFESDSGNEVGEEIKCSRGADKASAETFKKRIENGTTELASDGVGDNYSITEANSKANLTGYEDCVMLPFSLTSFETLGETESQEKLVEPLTSPECANPHEGNQFRGSQNV</sequence>
<feature type="compositionally biased region" description="Basic and acidic residues" evidence="1">
    <location>
        <begin position="712"/>
        <end position="721"/>
    </location>
</feature>
<feature type="region of interest" description="Disordered" evidence="1">
    <location>
        <begin position="615"/>
        <end position="677"/>
    </location>
</feature>
<feature type="compositionally biased region" description="Low complexity" evidence="1">
    <location>
        <begin position="27"/>
        <end position="43"/>
    </location>
</feature>
<feature type="compositionally biased region" description="Polar residues" evidence="1">
    <location>
        <begin position="44"/>
        <end position="54"/>
    </location>
</feature>
<evidence type="ECO:0000256" key="1">
    <source>
        <dbReference type="SAM" id="MobiDB-lite"/>
    </source>
</evidence>
<dbReference type="OrthoDB" id="5415994at2759"/>
<evidence type="ECO:0000313" key="2">
    <source>
        <dbReference type="EMBL" id="PWW78961.1"/>
    </source>
</evidence>
<feature type="region of interest" description="Disordered" evidence="1">
    <location>
        <begin position="239"/>
        <end position="267"/>
    </location>
</feature>
<feature type="compositionally biased region" description="Basic and acidic residues" evidence="1">
    <location>
        <begin position="252"/>
        <end position="265"/>
    </location>
</feature>